<dbReference type="InterPro" id="IPR043203">
    <property type="entry name" value="VGCC_Ca_Na"/>
</dbReference>
<dbReference type="PANTHER" id="PTHR10037">
    <property type="entry name" value="VOLTAGE-GATED CATION CHANNEL CALCIUM AND SODIUM"/>
    <property type="match status" value="1"/>
</dbReference>
<dbReference type="GO" id="GO:0001518">
    <property type="term" value="C:voltage-gated sodium channel complex"/>
    <property type="evidence" value="ECO:0007669"/>
    <property type="project" value="TreeGrafter"/>
</dbReference>
<proteinExistence type="predicted"/>
<evidence type="ECO:0000256" key="5">
    <source>
        <dbReference type="SAM" id="MobiDB-lite"/>
    </source>
</evidence>
<dbReference type="GO" id="GO:0086010">
    <property type="term" value="P:membrane depolarization during action potential"/>
    <property type="evidence" value="ECO:0007669"/>
    <property type="project" value="TreeGrafter"/>
</dbReference>
<dbReference type="GO" id="GO:0019228">
    <property type="term" value="P:neuronal action potential"/>
    <property type="evidence" value="ECO:0007669"/>
    <property type="project" value="TreeGrafter"/>
</dbReference>
<feature type="compositionally biased region" description="Basic residues" evidence="5">
    <location>
        <begin position="266"/>
        <end position="281"/>
    </location>
</feature>
<feature type="chain" id="PRO_5029534326" evidence="7">
    <location>
        <begin position="18"/>
        <end position="281"/>
    </location>
</feature>
<keyword evidence="3 6" id="KW-1133">Transmembrane helix</keyword>
<evidence type="ECO:0000256" key="3">
    <source>
        <dbReference type="ARBA" id="ARBA00022989"/>
    </source>
</evidence>
<evidence type="ECO:0000256" key="6">
    <source>
        <dbReference type="SAM" id="Phobius"/>
    </source>
</evidence>
<evidence type="ECO:0000256" key="2">
    <source>
        <dbReference type="ARBA" id="ARBA00022692"/>
    </source>
</evidence>
<dbReference type="Pfam" id="PF00520">
    <property type="entry name" value="Ion_trans"/>
    <property type="match status" value="1"/>
</dbReference>
<protein>
    <submittedName>
        <fullName evidence="9">DgyrCDS12358</fullName>
    </submittedName>
</protein>
<name>A0A7I8W8J6_9ANNE</name>
<evidence type="ECO:0000259" key="8">
    <source>
        <dbReference type="Pfam" id="PF00520"/>
    </source>
</evidence>
<dbReference type="Gene3D" id="1.10.287.70">
    <property type="match status" value="1"/>
</dbReference>
<feature type="compositionally biased region" description="Basic and acidic residues" evidence="5">
    <location>
        <begin position="219"/>
        <end position="233"/>
    </location>
</feature>
<feature type="domain" description="Ion transport" evidence="8">
    <location>
        <begin position="1"/>
        <end position="151"/>
    </location>
</feature>
<evidence type="ECO:0000256" key="4">
    <source>
        <dbReference type="ARBA" id="ARBA00023136"/>
    </source>
</evidence>
<dbReference type="PANTHER" id="PTHR10037:SF62">
    <property type="entry name" value="SODIUM CHANNEL PROTEIN 60E"/>
    <property type="match status" value="1"/>
</dbReference>
<gene>
    <name evidence="9" type="ORF">DGYR_LOCUS11652</name>
</gene>
<dbReference type="AlphaFoldDB" id="A0A7I8W8J6"/>
<dbReference type="Proteomes" id="UP000549394">
    <property type="component" value="Unassembled WGS sequence"/>
</dbReference>
<evidence type="ECO:0000313" key="10">
    <source>
        <dbReference type="Proteomes" id="UP000549394"/>
    </source>
</evidence>
<evidence type="ECO:0000256" key="1">
    <source>
        <dbReference type="ARBA" id="ARBA00004141"/>
    </source>
</evidence>
<accession>A0A7I8W8J6</accession>
<dbReference type="InterPro" id="IPR005821">
    <property type="entry name" value="Ion_trans_dom"/>
</dbReference>
<dbReference type="EMBL" id="CAJFCJ010000020">
    <property type="protein sequence ID" value="CAD5124052.1"/>
    <property type="molecule type" value="Genomic_DNA"/>
</dbReference>
<feature type="compositionally biased region" description="Basic and acidic residues" evidence="5">
    <location>
        <begin position="161"/>
        <end position="173"/>
    </location>
</feature>
<feature type="compositionally biased region" description="Basic and acidic residues" evidence="5">
    <location>
        <begin position="195"/>
        <end position="206"/>
    </location>
</feature>
<feature type="compositionally biased region" description="Basic and acidic residues" evidence="5">
    <location>
        <begin position="244"/>
        <end position="265"/>
    </location>
</feature>
<sequence length="281" mass="31935">MVVFALFGLQVYLGVLRQKCVKDPIYPISHGDYDLHIKNSSNWQIDQQGQYFICGNISSAGACPSNYTCLPDIGENPNWGYTNFDHFGWSMLNSLQLITLDFWEDPYNKVIHANGPWNIVFFIFVVFFGSFYLVNLMLAVVSMAYEEEAKNAGKRPGVFSQEKERESEKEKSKISTADETVGESAQKNDEESEEKDQIKNTTEKDQPTPNSKPEDDDTHTEKSAKDKRKERMKNQGTMDSGMGSDDKLDKADNNDSKFNKTDGEKKKSHTQKIPKVKIRGL</sequence>
<keyword evidence="2 6" id="KW-0812">Transmembrane</keyword>
<feature type="signal peptide" evidence="7">
    <location>
        <begin position="1"/>
        <end position="17"/>
    </location>
</feature>
<feature type="transmembrane region" description="Helical" evidence="6">
    <location>
        <begin position="119"/>
        <end position="145"/>
    </location>
</feature>
<feature type="region of interest" description="Disordered" evidence="5">
    <location>
        <begin position="151"/>
        <end position="281"/>
    </location>
</feature>
<keyword evidence="10" id="KW-1185">Reference proteome</keyword>
<dbReference type="GO" id="GO:0005248">
    <property type="term" value="F:voltage-gated sodium channel activity"/>
    <property type="evidence" value="ECO:0007669"/>
    <property type="project" value="TreeGrafter"/>
</dbReference>
<keyword evidence="7" id="KW-0732">Signal</keyword>
<keyword evidence="4 6" id="KW-0472">Membrane</keyword>
<dbReference type="OrthoDB" id="2984333at2759"/>
<comment type="caution">
    <text evidence="9">The sequence shown here is derived from an EMBL/GenBank/DDBJ whole genome shotgun (WGS) entry which is preliminary data.</text>
</comment>
<evidence type="ECO:0000313" key="9">
    <source>
        <dbReference type="EMBL" id="CAD5124052.1"/>
    </source>
</evidence>
<reference evidence="9 10" key="1">
    <citation type="submission" date="2020-08" db="EMBL/GenBank/DDBJ databases">
        <authorList>
            <person name="Hejnol A."/>
        </authorList>
    </citation>
    <scope>NUCLEOTIDE SEQUENCE [LARGE SCALE GENOMIC DNA]</scope>
</reference>
<comment type="subcellular location">
    <subcellularLocation>
        <location evidence="1">Membrane</location>
        <topology evidence="1">Multi-pass membrane protein</topology>
    </subcellularLocation>
</comment>
<organism evidence="9 10">
    <name type="scientific">Dimorphilus gyrociliatus</name>
    <dbReference type="NCBI Taxonomy" id="2664684"/>
    <lineage>
        <taxon>Eukaryota</taxon>
        <taxon>Metazoa</taxon>
        <taxon>Spiralia</taxon>
        <taxon>Lophotrochozoa</taxon>
        <taxon>Annelida</taxon>
        <taxon>Polychaeta</taxon>
        <taxon>Polychaeta incertae sedis</taxon>
        <taxon>Dinophilidae</taxon>
        <taxon>Dimorphilus</taxon>
    </lineage>
</organism>
<evidence type="ECO:0000256" key="7">
    <source>
        <dbReference type="SAM" id="SignalP"/>
    </source>
</evidence>